<dbReference type="InterPro" id="IPR044597">
    <property type="entry name" value="SMH1-6"/>
</dbReference>
<reference evidence="7 8" key="1">
    <citation type="submission" date="2016-07" db="EMBL/GenBank/DDBJ databases">
        <title>Pervasive Adenine N6-methylation of Active Genes in Fungi.</title>
        <authorList>
            <consortium name="DOE Joint Genome Institute"/>
            <person name="Mondo S.J."/>
            <person name="Dannebaum R.O."/>
            <person name="Kuo R.C."/>
            <person name="Labutti K."/>
            <person name="Haridas S."/>
            <person name="Kuo A."/>
            <person name="Salamov A."/>
            <person name="Ahrendt S.R."/>
            <person name="Lipzen A."/>
            <person name="Sullivan W."/>
            <person name="Andreopoulos W.B."/>
            <person name="Clum A."/>
            <person name="Lindquist E."/>
            <person name="Daum C."/>
            <person name="Ramamoorthy G.K."/>
            <person name="Gryganskyi A."/>
            <person name="Culley D."/>
            <person name="Magnuson J.K."/>
            <person name="James T.Y."/>
            <person name="O'Malley M.A."/>
            <person name="Stajich J.E."/>
            <person name="Spatafora J.W."/>
            <person name="Visel A."/>
            <person name="Grigoriev I.V."/>
        </authorList>
    </citation>
    <scope>NUCLEOTIDE SEQUENCE [LARGE SCALE GENOMIC DNA]</scope>
    <source>
        <strain evidence="7 8">PL171</strain>
    </source>
</reference>
<feature type="compositionally biased region" description="Polar residues" evidence="4">
    <location>
        <begin position="339"/>
        <end position="348"/>
    </location>
</feature>
<dbReference type="EMBL" id="MCFL01000019">
    <property type="protein sequence ID" value="ORZ36074.1"/>
    <property type="molecule type" value="Genomic_DNA"/>
</dbReference>
<comment type="subcellular location">
    <subcellularLocation>
        <location evidence="1">Nucleus</location>
    </subcellularLocation>
</comment>
<feature type="region of interest" description="Disordered" evidence="4">
    <location>
        <begin position="515"/>
        <end position="537"/>
    </location>
</feature>
<dbReference type="InterPro" id="IPR009057">
    <property type="entry name" value="Homeodomain-like_sf"/>
</dbReference>
<feature type="domain" description="HTH myb-type" evidence="6">
    <location>
        <begin position="58"/>
        <end position="118"/>
    </location>
</feature>
<feature type="domain" description="Myb-like" evidence="5">
    <location>
        <begin position="58"/>
        <end position="114"/>
    </location>
</feature>
<dbReference type="InterPro" id="IPR001005">
    <property type="entry name" value="SANT/Myb"/>
</dbReference>
<accession>A0A1Y2HQ48</accession>
<keyword evidence="3" id="KW-0539">Nucleus</keyword>
<dbReference type="Pfam" id="PF00249">
    <property type="entry name" value="Myb_DNA-binding"/>
    <property type="match status" value="1"/>
</dbReference>
<proteinExistence type="predicted"/>
<evidence type="ECO:0000256" key="3">
    <source>
        <dbReference type="ARBA" id="ARBA00023242"/>
    </source>
</evidence>
<feature type="compositionally biased region" description="Low complexity" evidence="4">
    <location>
        <begin position="25"/>
        <end position="47"/>
    </location>
</feature>
<dbReference type="SMART" id="SM00717">
    <property type="entry name" value="SANT"/>
    <property type="match status" value="1"/>
</dbReference>
<dbReference type="STRING" id="765915.A0A1Y2HQ48"/>
<dbReference type="Gene3D" id="1.10.246.220">
    <property type="match status" value="1"/>
</dbReference>
<keyword evidence="2" id="KW-0238">DNA-binding</keyword>
<feature type="compositionally biased region" description="Low complexity" evidence="4">
    <location>
        <begin position="142"/>
        <end position="159"/>
    </location>
</feature>
<dbReference type="SUPFAM" id="SSF46689">
    <property type="entry name" value="Homeodomain-like"/>
    <property type="match status" value="1"/>
</dbReference>
<feature type="compositionally biased region" description="Low complexity" evidence="4">
    <location>
        <begin position="216"/>
        <end position="226"/>
    </location>
</feature>
<dbReference type="PANTHER" id="PTHR46267">
    <property type="entry name" value="SINGLE MYB HISTONE 4"/>
    <property type="match status" value="1"/>
</dbReference>
<evidence type="ECO:0000256" key="4">
    <source>
        <dbReference type="SAM" id="MobiDB-lite"/>
    </source>
</evidence>
<evidence type="ECO:0000313" key="7">
    <source>
        <dbReference type="EMBL" id="ORZ36074.1"/>
    </source>
</evidence>
<feature type="region of interest" description="Disordered" evidence="4">
    <location>
        <begin position="1"/>
        <end position="68"/>
    </location>
</feature>
<comment type="caution">
    <text evidence="7">The sequence shown here is derived from an EMBL/GenBank/DDBJ whole genome shotgun (WGS) entry which is preliminary data.</text>
</comment>
<dbReference type="GO" id="GO:0005634">
    <property type="term" value="C:nucleus"/>
    <property type="evidence" value="ECO:0007669"/>
    <property type="project" value="UniProtKB-SubCell"/>
</dbReference>
<evidence type="ECO:0000259" key="5">
    <source>
        <dbReference type="PROSITE" id="PS50090"/>
    </source>
</evidence>
<dbReference type="InterPro" id="IPR017930">
    <property type="entry name" value="Myb_dom"/>
</dbReference>
<evidence type="ECO:0000259" key="6">
    <source>
        <dbReference type="PROSITE" id="PS51294"/>
    </source>
</evidence>
<feature type="region of interest" description="Disordered" evidence="4">
    <location>
        <begin position="296"/>
        <end position="356"/>
    </location>
</feature>
<name>A0A1Y2HQ48_9FUNG</name>
<dbReference type="CDD" id="cd11660">
    <property type="entry name" value="SANT_TRF"/>
    <property type="match status" value="1"/>
</dbReference>
<evidence type="ECO:0000256" key="2">
    <source>
        <dbReference type="ARBA" id="ARBA00023125"/>
    </source>
</evidence>
<feature type="compositionally biased region" description="Polar residues" evidence="4">
    <location>
        <begin position="404"/>
        <end position="417"/>
    </location>
</feature>
<dbReference type="PROSITE" id="PS50090">
    <property type="entry name" value="MYB_LIKE"/>
    <property type="match status" value="1"/>
</dbReference>
<feature type="region of interest" description="Disordered" evidence="4">
    <location>
        <begin position="141"/>
        <end position="183"/>
    </location>
</feature>
<dbReference type="PANTHER" id="PTHR46267:SF15">
    <property type="entry name" value="WINGED HELIX-TURN-HELIX TRANSCRIPTION REPRESSOR DNA-BINDING PROTEIN-RELATED"/>
    <property type="match status" value="1"/>
</dbReference>
<feature type="compositionally biased region" description="Basic and acidic residues" evidence="4">
    <location>
        <begin position="515"/>
        <end position="529"/>
    </location>
</feature>
<feature type="region of interest" description="Disordered" evidence="4">
    <location>
        <begin position="209"/>
        <end position="239"/>
    </location>
</feature>
<keyword evidence="8" id="KW-1185">Reference proteome</keyword>
<feature type="compositionally biased region" description="Pro residues" evidence="4">
    <location>
        <begin position="227"/>
        <end position="238"/>
    </location>
</feature>
<organism evidence="7 8">
    <name type="scientific">Catenaria anguillulae PL171</name>
    <dbReference type="NCBI Taxonomy" id="765915"/>
    <lineage>
        <taxon>Eukaryota</taxon>
        <taxon>Fungi</taxon>
        <taxon>Fungi incertae sedis</taxon>
        <taxon>Blastocladiomycota</taxon>
        <taxon>Blastocladiomycetes</taxon>
        <taxon>Blastocladiales</taxon>
        <taxon>Catenariaceae</taxon>
        <taxon>Catenaria</taxon>
    </lineage>
</organism>
<feature type="compositionally biased region" description="Pro residues" evidence="4">
    <location>
        <begin position="303"/>
        <end position="319"/>
    </location>
</feature>
<protein>
    <submittedName>
        <fullName evidence="7">Uncharacterized protein</fullName>
    </submittedName>
</protein>
<dbReference type="GO" id="GO:0003691">
    <property type="term" value="F:double-stranded telomeric DNA binding"/>
    <property type="evidence" value="ECO:0007669"/>
    <property type="project" value="InterPro"/>
</dbReference>
<evidence type="ECO:0000313" key="8">
    <source>
        <dbReference type="Proteomes" id="UP000193411"/>
    </source>
</evidence>
<gene>
    <name evidence="7" type="ORF">BCR44DRAFT_281439</name>
</gene>
<dbReference type="AlphaFoldDB" id="A0A1Y2HQ48"/>
<feature type="region of interest" description="Disordered" evidence="4">
    <location>
        <begin position="390"/>
        <end position="421"/>
    </location>
</feature>
<dbReference type="OrthoDB" id="608866at2759"/>
<evidence type="ECO:0000256" key="1">
    <source>
        <dbReference type="ARBA" id="ARBA00004123"/>
    </source>
</evidence>
<sequence length="537" mass="58106">MNSDTHAHPAAGDNFNLQPAATIHSDNASASSGTDGASGSGSTHDGGQQTGASREKPRERRQRTKWTPDEVTALLKGVEKHGVSKWVEILADPDLHFAASRKPVDLKDKWRVMTTRRKQLPNLPSAADVASWTTLMATTHRPASSSPAAGPLPILTTTALPPPVTFQPLQRKRPREDPSPSRAPVALAINRGSTPTPLESQFSLFGQNTDPAMWDPVSPAVASSRPSHPPPPAPPPVPAAHHPLVLDLLPPDLMLGSLWEPADTPPIRRPSDAQLEDTDSLASFFAQCTMPPSSFNTSSTYLPPSPSATPVTSPSPPPTLLAFSATDRGRPLTRVSVPPLSSINSTPQDPDPTRDFFNSRYHPLVDHRVRAPPKAMLDWANVMRVRSVSPESRNRFVGVPRSASDPTDSPQQPAQARSDQDLAESRFDMSEMLQAVMCLDPPTRSHVFELLSTREFANSPHTQAVAAKYALRPQDMVPVASPRDEAEPSMSVDGEQGLVTQEMRRVLERGRQEVLRVTKRGDGGTRRDDDEGGGQVG</sequence>
<dbReference type="Proteomes" id="UP000193411">
    <property type="component" value="Unassembled WGS sequence"/>
</dbReference>
<dbReference type="PROSITE" id="PS51294">
    <property type="entry name" value="HTH_MYB"/>
    <property type="match status" value="1"/>
</dbReference>